<accession>A0A183TZV9</accession>
<name>A0A183TZV9_TOXCA</name>
<reference evidence="2" key="1">
    <citation type="submission" date="2016-06" db="UniProtKB">
        <authorList>
            <consortium name="WormBaseParasite"/>
        </authorList>
    </citation>
    <scope>IDENTIFICATION</scope>
</reference>
<protein>
    <submittedName>
        <fullName evidence="2">DUF4953 domain-containing protein</fullName>
    </submittedName>
</protein>
<dbReference type="WBParaSite" id="TCNE_0000177801-mRNA-1">
    <property type="protein sequence ID" value="TCNE_0000177801-mRNA-1"/>
    <property type="gene ID" value="TCNE_0000177801"/>
</dbReference>
<evidence type="ECO:0000313" key="1">
    <source>
        <dbReference type="Proteomes" id="UP000050794"/>
    </source>
</evidence>
<dbReference type="Proteomes" id="UP000050794">
    <property type="component" value="Unassembled WGS sequence"/>
</dbReference>
<sequence length="107" mass="12170">LLHGAPFTYVGDDPIDKCFPDGGRRDLLNEAYLESGVDEEVATDMETGYRQLSIRMCRQYVSDYQLATYDDLRADSRTNVENGITASTDSYFYRLIKQGDFLVCCCQ</sequence>
<proteinExistence type="predicted"/>
<evidence type="ECO:0000313" key="2">
    <source>
        <dbReference type="WBParaSite" id="TCNE_0000177801-mRNA-1"/>
    </source>
</evidence>
<dbReference type="AlphaFoldDB" id="A0A183TZV9"/>
<organism evidence="1 2">
    <name type="scientific">Toxocara canis</name>
    <name type="common">Canine roundworm</name>
    <dbReference type="NCBI Taxonomy" id="6265"/>
    <lineage>
        <taxon>Eukaryota</taxon>
        <taxon>Metazoa</taxon>
        <taxon>Ecdysozoa</taxon>
        <taxon>Nematoda</taxon>
        <taxon>Chromadorea</taxon>
        <taxon>Rhabditida</taxon>
        <taxon>Spirurina</taxon>
        <taxon>Ascaridomorpha</taxon>
        <taxon>Ascaridoidea</taxon>
        <taxon>Toxocaridae</taxon>
        <taxon>Toxocara</taxon>
    </lineage>
</organism>
<keyword evidence="1" id="KW-1185">Reference proteome</keyword>